<dbReference type="AlphaFoldDB" id="A0A101N9A6"/>
<evidence type="ECO:0000256" key="2">
    <source>
        <dbReference type="SAM" id="Phobius"/>
    </source>
</evidence>
<feature type="region of interest" description="Disordered" evidence="1">
    <location>
        <begin position="1"/>
        <end position="144"/>
    </location>
</feature>
<evidence type="ECO:0000256" key="1">
    <source>
        <dbReference type="SAM" id="MobiDB-lite"/>
    </source>
</evidence>
<dbReference type="RefSeq" id="WP_062229694.1">
    <property type="nucleotide sequence ID" value="NZ_JBIBIH010000001.1"/>
</dbReference>
<feature type="compositionally biased region" description="Basic and acidic residues" evidence="1">
    <location>
        <begin position="38"/>
        <end position="49"/>
    </location>
</feature>
<dbReference type="Proteomes" id="UP000053039">
    <property type="component" value="Unassembled WGS sequence"/>
</dbReference>
<sequence>MSDRSLRLLTLPQQSVQEGERSGMLLREQPSSPPDAPSSEKKSGRKNSEGRGGAAEDDNPFAPPPEGTPDRPWQPRRPEGSDGDRGEGTGRGEGGGRTPWGSQWSDRQPGRSDGHFGERPGAAPGGGPEGQGSAGPDQRWDPMDPSQRRARYALLCGMWAFFFVLFGWPYVSLLLGALALYWGISALRAKPRTADPDAPVPPQSARPQSTAAISGLVTASLAIVLVAASFTARLVYSDYYTCTNDALTNAAEKSCTDLLPKELRGLLSTNG</sequence>
<organism evidence="3 4">
    <name type="scientific">Streptomyces pseudovenezuelae</name>
    <dbReference type="NCBI Taxonomy" id="67350"/>
    <lineage>
        <taxon>Bacteria</taxon>
        <taxon>Bacillati</taxon>
        <taxon>Actinomycetota</taxon>
        <taxon>Actinomycetes</taxon>
        <taxon>Kitasatosporales</taxon>
        <taxon>Streptomycetaceae</taxon>
        <taxon>Streptomyces</taxon>
        <taxon>Streptomyces aurantiacus group</taxon>
    </lineage>
</organism>
<feature type="compositionally biased region" description="Basic and acidic residues" evidence="1">
    <location>
        <begin position="76"/>
        <end position="90"/>
    </location>
</feature>
<protein>
    <recommendedName>
        <fullName evidence="5">Integral membrane protein</fullName>
    </recommendedName>
</protein>
<keyword evidence="2" id="KW-0472">Membrane</keyword>
<feature type="transmembrane region" description="Helical" evidence="2">
    <location>
        <begin position="152"/>
        <end position="182"/>
    </location>
</feature>
<evidence type="ECO:0000313" key="3">
    <source>
        <dbReference type="EMBL" id="KUM88946.1"/>
    </source>
</evidence>
<evidence type="ECO:0000313" key="4">
    <source>
        <dbReference type="Proteomes" id="UP000053039"/>
    </source>
</evidence>
<evidence type="ECO:0008006" key="5">
    <source>
        <dbReference type="Google" id="ProtNLM"/>
    </source>
</evidence>
<dbReference type="OrthoDB" id="4337297at2"/>
<proteinExistence type="predicted"/>
<feature type="transmembrane region" description="Helical" evidence="2">
    <location>
        <begin position="211"/>
        <end position="230"/>
    </location>
</feature>
<keyword evidence="2" id="KW-0812">Transmembrane</keyword>
<feature type="compositionally biased region" description="Basic and acidic residues" evidence="1">
    <location>
        <begin position="108"/>
        <end position="118"/>
    </location>
</feature>
<gene>
    <name evidence="3" type="ORF">AQI94_10410</name>
</gene>
<keyword evidence="2" id="KW-1133">Transmembrane helix</keyword>
<comment type="caution">
    <text evidence="3">The sequence shown here is derived from an EMBL/GenBank/DDBJ whole genome shotgun (WGS) entry which is preliminary data.</text>
</comment>
<feature type="compositionally biased region" description="Gly residues" evidence="1">
    <location>
        <begin position="123"/>
        <end position="133"/>
    </location>
</feature>
<dbReference type="EMBL" id="LMWM01000009">
    <property type="protein sequence ID" value="KUM88946.1"/>
    <property type="molecule type" value="Genomic_DNA"/>
</dbReference>
<name>A0A101N9A6_9ACTN</name>
<accession>A0A101N9A6</accession>
<reference evidence="3 4" key="1">
    <citation type="submission" date="2015-10" db="EMBL/GenBank/DDBJ databases">
        <title>Draft genome sequence of Streptomyces pseudovenezuelae DSM 40212, type strain for the species Streptomyces pseudovenezuelae.</title>
        <authorList>
            <person name="Ruckert C."/>
            <person name="Winkler A."/>
            <person name="Kalinowski J."/>
            <person name="Kampfer P."/>
            <person name="Glaeser S."/>
        </authorList>
    </citation>
    <scope>NUCLEOTIDE SEQUENCE [LARGE SCALE GENOMIC DNA]</scope>
    <source>
        <strain evidence="3 4">DSM 40212</strain>
    </source>
</reference>